<dbReference type="RefSeq" id="WP_203877720.1">
    <property type="nucleotide sequence ID" value="NZ_BOOK01000038.1"/>
</dbReference>
<proteinExistence type="predicted"/>
<protein>
    <submittedName>
        <fullName evidence="2">Uncharacterized protein</fullName>
    </submittedName>
</protein>
<feature type="region of interest" description="Disordered" evidence="1">
    <location>
        <begin position="1"/>
        <end position="35"/>
    </location>
</feature>
<reference evidence="2" key="1">
    <citation type="submission" date="2021-01" db="EMBL/GenBank/DDBJ databases">
        <title>Whole genome shotgun sequence of Planobispora takensis NBRC 109077.</title>
        <authorList>
            <person name="Komaki H."/>
            <person name="Tamura T."/>
        </authorList>
    </citation>
    <scope>NUCLEOTIDE SEQUENCE</scope>
    <source>
        <strain evidence="2">NBRC 109077</strain>
    </source>
</reference>
<dbReference type="AlphaFoldDB" id="A0A8J3T1L3"/>
<evidence type="ECO:0000256" key="1">
    <source>
        <dbReference type="SAM" id="MobiDB-lite"/>
    </source>
</evidence>
<organism evidence="2 3">
    <name type="scientific">Planobispora takensis</name>
    <dbReference type="NCBI Taxonomy" id="1367882"/>
    <lineage>
        <taxon>Bacteria</taxon>
        <taxon>Bacillati</taxon>
        <taxon>Actinomycetota</taxon>
        <taxon>Actinomycetes</taxon>
        <taxon>Streptosporangiales</taxon>
        <taxon>Streptosporangiaceae</taxon>
        <taxon>Planobispora</taxon>
    </lineage>
</organism>
<dbReference type="Proteomes" id="UP000634476">
    <property type="component" value="Unassembled WGS sequence"/>
</dbReference>
<feature type="compositionally biased region" description="Basic and acidic residues" evidence="1">
    <location>
        <begin position="17"/>
        <end position="27"/>
    </location>
</feature>
<gene>
    <name evidence="2" type="ORF">Pta02_54550</name>
</gene>
<keyword evidence="3" id="KW-1185">Reference proteome</keyword>
<evidence type="ECO:0000313" key="2">
    <source>
        <dbReference type="EMBL" id="GII03447.1"/>
    </source>
</evidence>
<sequence length="68" mass="7734">MDRVTDADFRLAVISEPKTDPSAREPSSDDAGFQSPSNRISFLRLVAEAPPYRWNLRPCERFPVAVRQ</sequence>
<name>A0A8J3T1L3_9ACTN</name>
<accession>A0A8J3T1L3</accession>
<dbReference type="EMBL" id="BOOK01000038">
    <property type="protein sequence ID" value="GII03447.1"/>
    <property type="molecule type" value="Genomic_DNA"/>
</dbReference>
<comment type="caution">
    <text evidence="2">The sequence shown here is derived from an EMBL/GenBank/DDBJ whole genome shotgun (WGS) entry which is preliminary data.</text>
</comment>
<evidence type="ECO:0000313" key="3">
    <source>
        <dbReference type="Proteomes" id="UP000634476"/>
    </source>
</evidence>